<reference evidence="2 3" key="1">
    <citation type="submission" date="2019-07" db="EMBL/GenBank/DDBJ databases">
        <title>The draft genome sequence of Vibrio algivorus M1486.</title>
        <authorList>
            <person name="Meng X."/>
        </authorList>
    </citation>
    <scope>NUCLEOTIDE SEQUENCE [LARGE SCALE GENOMIC DNA]</scope>
    <source>
        <strain evidence="2 3">M1486</strain>
    </source>
</reference>
<dbReference type="Proteomes" id="UP000319828">
    <property type="component" value="Unassembled WGS sequence"/>
</dbReference>
<keyword evidence="1" id="KW-1133">Transmembrane helix</keyword>
<proteinExistence type="predicted"/>
<feature type="transmembrane region" description="Helical" evidence="1">
    <location>
        <begin position="865"/>
        <end position="884"/>
    </location>
</feature>
<dbReference type="PANTHER" id="PTHR32063:SF18">
    <property type="entry name" value="CATION EFFLUX SYSTEM PROTEIN"/>
    <property type="match status" value="1"/>
</dbReference>
<dbReference type="RefSeq" id="WP_144389021.1">
    <property type="nucleotide sequence ID" value="NZ_CANNCB010000053.1"/>
</dbReference>
<dbReference type="GO" id="GO:0005886">
    <property type="term" value="C:plasma membrane"/>
    <property type="evidence" value="ECO:0007669"/>
    <property type="project" value="TreeGrafter"/>
</dbReference>
<protein>
    <submittedName>
        <fullName evidence="2">Efflux RND transporter permease subunit</fullName>
    </submittedName>
</protein>
<feature type="transmembrane region" description="Helical" evidence="1">
    <location>
        <begin position="993"/>
        <end position="1016"/>
    </location>
</feature>
<feature type="transmembrane region" description="Helical" evidence="1">
    <location>
        <begin position="434"/>
        <end position="452"/>
    </location>
</feature>
<sequence length="1031" mass="114005">MNFAEYSIKNKVISWLFVLLLLIGGTVSFFKLGQLEFPEFTIKQALVVTAYPGASPEQVEEEVTLPIEDALQQLEGIKHITSVNSAGLSQIEIEMAEHFGPDELPQVWDEVRRKVNDLMDSLPPGAMKPKVIDDFGDVYGILLNLTGDGYSDREMQNYADILRRELVLVDGVKKVTIAGKVKDQVVVEISQKKLNALGLNQDYLYSLIQAQNVVSNAGSVRVGDNRIRIHPTGEFDDVAQMQRLLISPPNSHKLIYLGDIAKIYKDTEEQPSNIYHSNGNKALSIGISFSSGVNVVDVGEAVNNRMKALNGELPIGMALNTIYDQSKMVNETVSGFLINLAESIGIVIVVLLIFMGLRSGLLMGLVLLLTILGTFIMMNILNIELQIISLGALIIALGMLVDNAIVVTEGILIGTKLGKSRFETAKNVITQTQWPLLGATIIAIMAFAPIGLTETATGEFCRSLFQVLLISLFISWITAMTLTPFFCHLMFKDGEVNIEENQDPYKGILFTVFRQILNLAMRFRWTTLFLVIIALISALIGFGQVKQVFFPASNTPIFFIDVWMPEGTDIKATEKQISLIESDILEQQAKENIGLVNLSAVVGQGAQRFNLSYMPEKGYRAYGQIIIEMTDLTTLNTFMRKLEQELSVSFPQAEYRFKYMENGPAPAAKLEARFFGDDPIVLRQLAAQATEILNSEPTAVSVRHNWRNQVTLIRPQIALAQARESGISKQDLDDALLVNFSGKQIGMYRENSHLLPIIARAPANERLDADSISKIQVWSSSYHEFVPITQVVSSFETEWENPLIMRRDRKRVITVLADPVNGQGETSDSVLNRVKADIEAIPLPAGYEFEWGGEREISKEAEAGVFSSIPLGFLAMFIITVVLFNSVKQTLVIWFTVPLAMIGVATGLLLFNAPFSFMAMLGILSLTGMLIKNGIVLVDQINVELGEGKPPLQAVIDSTISRVRPVLMAAITTMLGMLPLINDAFFGSMAITIIFGLGFASVLTLIVLPVTYTLMFGIPTHFEQRKEGLIK</sequence>
<dbReference type="InterPro" id="IPR027463">
    <property type="entry name" value="AcrB_DN_DC_subdom"/>
</dbReference>
<dbReference type="SUPFAM" id="SSF82714">
    <property type="entry name" value="Multidrug efflux transporter AcrB TolC docking domain, DN and DC subdomains"/>
    <property type="match status" value="2"/>
</dbReference>
<feature type="transmembrane region" description="Helical" evidence="1">
    <location>
        <begin position="387"/>
        <end position="413"/>
    </location>
</feature>
<feature type="transmembrane region" description="Helical" evidence="1">
    <location>
        <begin position="361"/>
        <end position="381"/>
    </location>
</feature>
<feature type="transmembrane region" description="Helical" evidence="1">
    <location>
        <begin position="12"/>
        <end position="30"/>
    </location>
</feature>
<keyword evidence="1" id="KW-0812">Transmembrane</keyword>
<dbReference type="Pfam" id="PF00873">
    <property type="entry name" value="ACR_tran"/>
    <property type="match status" value="1"/>
</dbReference>
<feature type="transmembrane region" description="Helical" evidence="1">
    <location>
        <begin position="464"/>
        <end position="487"/>
    </location>
</feature>
<evidence type="ECO:0000256" key="1">
    <source>
        <dbReference type="SAM" id="Phobius"/>
    </source>
</evidence>
<dbReference type="Gene3D" id="3.30.70.1430">
    <property type="entry name" value="Multidrug efflux transporter AcrB pore domain"/>
    <property type="match status" value="2"/>
</dbReference>
<gene>
    <name evidence="2" type="ORF">FOF44_16100</name>
</gene>
<dbReference type="PANTHER" id="PTHR32063">
    <property type="match status" value="1"/>
</dbReference>
<dbReference type="InterPro" id="IPR001036">
    <property type="entry name" value="Acrflvin-R"/>
</dbReference>
<feature type="transmembrane region" description="Helical" evidence="1">
    <location>
        <begin position="891"/>
        <end position="911"/>
    </location>
</feature>
<comment type="caution">
    <text evidence="2">The sequence shown here is derived from an EMBL/GenBank/DDBJ whole genome shotgun (WGS) entry which is preliminary data.</text>
</comment>
<dbReference type="PRINTS" id="PR00702">
    <property type="entry name" value="ACRIFLAVINRP"/>
</dbReference>
<dbReference type="Gene3D" id="3.30.2090.10">
    <property type="entry name" value="Multidrug efflux transporter AcrB TolC docking domain, DN and DC subdomains"/>
    <property type="match status" value="2"/>
</dbReference>
<feature type="transmembrane region" description="Helical" evidence="1">
    <location>
        <begin position="523"/>
        <end position="543"/>
    </location>
</feature>
<dbReference type="Gene3D" id="3.30.70.1440">
    <property type="entry name" value="Multidrug efflux transporter AcrB pore domain"/>
    <property type="match status" value="1"/>
</dbReference>
<feature type="transmembrane region" description="Helical" evidence="1">
    <location>
        <begin position="336"/>
        <end position="354"/>
    </location>
</feature>
<feature type="transmembrane region" description="Helical" evidence="1">
    <location>
        <begin position="917"/>
        <end position="938"/>
    </location>
</feature>
<keyword evidence="1" id="KW-0472">Membrane</keyword>
<dbReference type="SUPFAM" id="SSF82866">
    <property type="entry name" value="Multidrug efflux transporter AcrB transmembrane domain"/>
    <property type="match status" value="2"/>
</dbReference>
<evidence type="ECO:0000313" key="3">
    <source>
        <dbReference type="Proteomes" id="UP000319828"/>
    </source>
</evidence>
<accession>A0A557NXE0</accession>
<dbReference type="Gene3D" id="3.30.70.1320">
    <property type="entry name" value="Multidrug efflux transporter AcrB pore domain like"/>
    <property type="match status" value="1"/>
</dbReference>
<dbReference type="GO" id="GO:0042910">
    <property type="term" value="F:xenobiotic transmembrane transporter activity"/>
    <property type="evidence" value="ECO:0007669"/>
    <property type="project" value="TreeGrafter"/>
</dbReference>
<dbReference type="EMBL" id="VMKJ01000048">
    <property type="protein sequence ID" value="TVO33078.1"/>
    <property type="molecule type" value="Genomic_DNA"/>
</dbReference>
<name>A0A557NXE0_9VIBR</name>
<dbReference type="Gene3D" id="1.20.1640.10">
    <property type="entry name" value="Multidrug efflux transporter AcrB transmembrane domain"/>
    <property type="match status" value="2"/>
</dbReference>
<dbReference type="OrthoDB" id="9757940at2"/>
<organism evidence="2 3">
    <name type="scientific">Vibrio algivorus</name>
    <dbReference type="NCBI Taxonomy" id="1667024"/>
    <lineage>
        <taxon>Bacteria</taxon>
        <taxon>Pseudomonadati</taxon>
        <taxon>Pseudomonadota</taxon>
        <taxon>Gammaproteobacteria</taxon>
        <taxon>Vibrionales</taxon>
        <taxon>Vibrionaceae</taxon>
        <taxon>Vibrio</taxon>
    </lineage>
</organism>
<dbReference type="AlphaFoldDB" id="A0A557NXE0"/>
<feature type="transmembrane region" description="Helical" evidence="1">
    <location>
        <begin position="959"/>
        <end position="981"/>
    </location>
</feature>
<dbReference type="SUPFAM" id="SSF82693">
    <property type="entry name" value="Multidrug efflux transporter AcrB pore domain, PN1, PN2, PC1 and PC2 subdomains"/>
    <property type="match status" value="2"/>
</dbReference>
<evidence type="ECO:0000313" key="2">
    <source>
        <dbReference type="EMBL" id="TVO33078.1"/>
    </source>
</evidence>